<feature type="transmembrane region" description="Helical" evidence="5">
    <location>
        <begin position="169"/>
        <end position="186"/>
    </location>
</feature>
<evidence type="ECO:0000256" key="5">
    <source>
        <dbReference type="SAM" id="Phobius"/>
    </source>
</evidence>
<evidence type="ECO:0000256" key="4">
    <source>
        <dbReference type="ARBA" id="ARBA00023136"/>
    </source>
</evidence>
<accession>A0A183J8Q1</accession>
<dbReference type="SUPFAM" id="SSF81324">
    <property type="entry name" value="Voltage-gated potassium channels"/>
    <property type="match status" value="1"/>
</dbReference>
<dbReference type="GO" id="GO:0032224">
    <property type="term" value="P:positive regulation of synaptic transmission, cholinergic"/>
    <property type="evidence" value="ECO:0007669"/>
    <property type="project" value="TreeGrafter"/>
</dbReference>
<dbReference type="InterPro" id="IPR027359">
    <property type="entry name" value="Volt_channel_dom_sf"/>
</dbReference>
<feature type="transmembrane region" description="Helical" evidence="5">
    <location>
        <begin position="141"/>
        <end position="157"/>
    </location>
</feature>
<reference evidence="9" key="1">
    <citation type="submission" date="2016-06" db="UniProtKB">
        <authorList>
            <consortium name="WormBaseParasite"/>
        </authorList>
    </citation>
    <scope>IDENTIFICATION</scope>
</reference>
<evidence type="ECO:0000313" key="8">
    <source>
        <dbReference type="Proteomes" id="UP000270296"/>
    </source>
</evidence>
<name>A0A183J8Q1_9BILA</name>
<dbReference type="Pfam" id="PF00520">
    <property type="entry name" value="Ion_trans"/>
    <property type="match status" value="1"/>
</dbReference>
<dbReference type="GO" id="GO:0005261">
    <property type="term" value="F:monoatomic cation channel activity"/>
    <property type="evidence" value="ECO:0007669"/>
    <property type="project" value="InterPro"/>
</dbReference>
<evidence type="ECO:0000313" key="9">
    <source>
        <dbReference type="WBParaSite" id="SBAD_0001265401-mRNA-1"/>
    </source>
</evidence>
<dbReference type="Proteomes" id="UP000270296">
    <property type="component" value="Unassembled WGS sequence"/>
</dbReference>
<reference evidence="7 8" key="2">
    <citation type="submission" date="2018-11" db="EMBL/GenBank/DDBJ databases">
        <authorList>
            <consortium name="Pathogen Informatics"/>
        </authorList>
    </citation>
    <scope>NUCLEOTIDE SEQUENCE [LARGE SCALE GENOMIC DNA]</scope>
</reference>
<dbReference type="InterPro" id="IPR028823">
    <property type="entry name" value="NALCN"/>
</dbReference>
<dbReference type="OrthoDB" id="5840639at2759"/>
<evidence type="ECO:0000313" key="7">
    <source>
        <dbReference type="EMBL" id="VDP46742.1"/>
    </source>
</evidence>
<feature type="domain" description="Ion transport" evidence="6">
    <location>
        <begin position="68"/>
        <end position="229"/>
    </location>
</feature>
<feature type="transmembrane region" description="Helical" evidence="5">
    <location>
        <begin position="207"/>
        <end position="231"/>
    </location>
</feature>
<protein>
    <submittedName>
        <fullName evidence="9">Ion_trans domain-containing protein</fullName>
    </submittedName>
</protein>
<organism evidence="9">
    <name type="scientific">Soboliphyme baturini</name>
    <dbReference type="NCBI Taxonomy" id="241478"/>
    <lineage>
        <taxon>Eukaryota</taxon>
        <taxon>Metazoa</taxon>
        <taxon>Ecdysozoa</taxon>
        <taxon>Nematoda</taxon>
        <taxon>Enoplea</taxon>
        <taxon>Dorylaimia</taxon>
        <taxon>Dioctophymatida</taxon>
        <taxon>Dioctophymatoidea</taxon>
        <taxon>Soboliphymatidae</taxon>
        <taxon>Soboliphyme</taxon>
    </lineage>
</organism>
<evidence type="ECO:0000256" key="1">
    <source>
        <dbReference type="ARBA" id="ARBA00004141"/>
    </source>
</evidence>
<dbReference type="EMBL" id="UZAM01017301">
    <property type="protein sequence ID" value="VDP46742.1"/>
    <property type="molecule type" value="Genomic_DNA"/>
</dbReference>
<feature type="transmembrane region" description="Helical" evidence="5">
    <location>
        <begin position="72"/>
        <end position="90"/>
    </location>
</feature>
<dbReference type="Gene3D" id="1.20.120.350">
    <property type="entry name" value="Voltage-gated potassium channels. Chain C"/>
    <property type="match status" value="1"/>
</dbReference>
<comment type="subcellular location">
    <subcellularLocation>
        <location evidence="1">Membrane</location>
        <topology evidence="1">Multi-pass membrane protein</topology>
    </subcellularLocation>
</comment>
<dbReference type="AlphaFoldDB" id="A0A183J8Q1"/>
<keyword evidence="8" id="KW-1185">Reference proteome</keyword>
<feature type="transmembrane region" description="Helical" evidence="5">
    <location>
        <begin position="110"/>
        <end position="129"/>
    </location>
</feature>
<proteinExistence type="predicted"/>
<sequence>MIGLTLFVGVVIANYSENRGTALLTVDQRRWNDLKNRLKMAQPLNIPRKPPESAKLRTFLYDLTMSVYFNRFFTVCVLLNSTLLFIPWSVEEEQSDTKETLKALVALSAIFNLIFVIEIICKIVAFTYCRFWQSRRNKVDLIITLLGIVWCVLHFFVALPTEEKNVRDFTYMFGYSIVLLRFFTIVGRHSTLKMLMLTVVMSMFRSFFIIMAMCLLILFYAYTGVILFGMVKYGQAVGRYLKVSFFHPNFYLLYQQL</sequence>
<dbReference type="WBParaSite" id="SBAD_0001265401-mRNA-1">
    <property type="protein sequence ID" value="SBAD_0001265401-mRNA-1"/>
    <property type="gene ID" value="SBAD_0001265401"/>
</dbReference>
<gene>
    <name evidence="7" type="ORF">SBAD_LOCUS12249</name>
</gene>
<evidence type="ECO:0000259" key="6">
    <source>
        <dbReference type="Pfam" id="PF00520"/>
    </source>
</evidence>
<evidence type="ECO:0000256" key="3">
    <source>
        <dbReference type="ARBA" id="ARBA00022989"/>
    </source>
</evidence>
<dbReference type="InterPro" id="IPR005821">
    <property type="entry name" value="Ion_trans_dom"/>
</dbReference>
<keyword evidence="3 5" id="KW-1133">Transmembrane helix</keyword>
<dbReference type="GO" id="GO:0005886">
    <property type="term" value="C:plasma membrane"/>
    <property type="evidence" value="ECO:0007669"/>
    <property type="project" value="TreeGrafter"/>
</dbReference>
<keyword evidence="4 5" id="KW-0472">Membrane</keyword>
<evidence type="ECO:0000256" key="2">
    <source>
        <dbReference type="ARBA" id="ARBA00022692"/>
    </source>
</evidence>
<dbReference type="PANTHER" id="PTHR46141:SF1">
    <property type="entry name" value="SODIUM LEAK CHANNEL NALCN"/>
    <property type="match status" value="1"/>
</dbReference>
<dbReference type="PANTHER" id="PTHR46141">
    <property type="entry name" value="SODIUM LEAK CHANNEL NON-SELECTIVE PROTEIN"/>
    <property type="match status" value="1"/>
</dbReference>
<dbReference type="GO" id="GO:0032230">
    <property type="term" value="P:positive regulation of synaptic transmission, GABAergic"/>
    <property type="evidence" value="ECO:0007669"/>
    <property type="project" value="TreeGrafter"/>
</dbReference>
<keyword evidence="2 5" id="KW-0812">Transmembrane</keyword>